<evidence type="ECO:0000256" key="1">
    <source>
        <dbReference type="ARBA" id="ARBA00004141"/>
    </source>
</evidence>
<dbReference type="PANTHER" id="PTHR11206">
    <property type="entry name" value="MULTIDRUG RESISTANCE PROTEIN"/>
    <property type="match status" value="1"/>
</dbReference>
<keyword evidence="4 6" id="KW-1133">Transmembrane helix</keyword>
<feature type="transmembrane region" description="Helical" evidence="6">
    <location>
        <begin position="45"/>
        <end position="66"/>
    </location>
</feature>
<keyword evidence="3 6" id="KW-0812">Transmembrane</keyword>
<dbReference type="AlphaFoldDB" id="A0AAV6Y4D9"/>
<name>A0AAV6Y4D9_9LAMI</name>
<dbReference type="InterPro" id="IPR002528">
    <property type="entry name" value="MATE_fam"/>
</dbReference>
<feature type="transmembrane region" description="Helical" evidence="6">
    <location>
        <begin position="86"/>
        <end position="106"/>
    </location>
</feature>
<dbReference type="GO" id="GO:0015297">
    <property type="term" value="F:antiporter activity"/>
    <property type="evidence" value="ECO:0007669"/>
    <property type="project" value="InterPro"/>
</dbReference>
<feature type="transmembrane region" description="Helical" evidence="6">
    <location>
        <begin position="382"/>
        <end position="403"/>
    </location>
</feature>
<dbReference type="CDD" id="cd13132">
    <property type="entry name" value="MATE_eukaryotic"/>
    <property type="match status" value="1"/>
</dbReference>
<accession>A0AAV6Y4D9</accession>
<evidence type="ECO:0000256" key="2">
    <source>
        <dbReference type="ARBA" id="ARBA00010199"/>
    </source>
</evidence>
<feature type="transmembrane region" description="Helical" evidence="6">
    <location>
        <begin position="346"/>
        <end position="370"/>
    </location>
</feature>
<evidence type="ECO:0000256" key="3">
    <source>
        <dbReference type="ARBA" id="ARBA00022692"/>
    </source>
</evidence>
<dbReference type="InterPro" id="IPR045069">
    <property type="entry name" value="MATE_euk"/>
</dbReference>
<evidence type="ECO:0000313" key="7">
    <source>
        <dbReference type="EMBL" id="KAG8386335.1"/>
    </source>
</evidence>
<feature type="transmembrane region" description="Helical" evidence="6">
    <location>
        <begin position="155"/>
        <end position="177"/>
    </location>
</feature>
<dbReference type="NCBIfam" id="TIGR00797">
    <property type="entry name" value="matE"/>
    <property type="match status" value="1"/>
</dbReference>
<comment type="caution">
    <text evidence="7">The sequence shown here is derived from an EMBL/GenBank/DDBJ whole genome shotgun (WGS) entry which is preliminary data.</text>
</comment>
<feature type="transmembrane region" description="Helical" evidence="6">
    <location>
        <begin position="118"/>
        <end position="143"/>
    </location>
</feature>
<reference evidence="7" key="1">
    <citation type="submission" date="2019-10" db="EMBL/GenBank/DDBJ databases">
        <authorList>
            <person name="Zhang R."/>
            <person name="Pan Y."/>
            <person name="Wang J."/>
            <person name="Ma R."/>
            <person name="Yu S."/>
        </authorList>
    </citation>
    <scope>NUCLEOTIDE SEQUENCE</scope>
    <source>
        <strain evidence="7">LA-IB0</strain>
        <tissue evidence="7">Leaf</tissue>
    </source>
</reference>
<evidence type="ECO:0000313" key="8">
    <source>
        <dbReference type="Proteomes" id="UP000826271"/>
    </source>
</evidence>
<sequence>MGEKETDILAPLINGAEDDRRRHPTAETRLRRWLWIDREEAKEQVLLSVPMILTNVCYYFIPLVSVMFAGHLGDAELAAANLANSWAYVTGFALMVGLSGALETLCGQGYGAKLYNMLGIHLQASCIISFIFTVFVSILWWHSDIILTKLHQDPFISKAACLYLKHLIPGLFAYGFLQNILRFLQMQSIVFPLVLGSLIPLFIHIGITYVLVHWTFLGFKGAALAASTSLWISVLILSIYVLRSRRFEQTWSGFSLESFRFVFDNLKLALPSAAMVCLEECAFELLVLLAGLLPNPKLNTSLIAMCVNTQAICYMFAYGLGAAASTRVSNELGARNPDRARHAMTVALKLTVFLALAVVLAMAFGHNIWAGFFSDSDVIKQAFSTMTPFLVISISCDFLQGILSGVTRGCGWQHFGLWVNLATFYLIGMPISLLLCFWLKLYAQGLWIGLICGLSSQTVCLLLVTKFTKWTSINLS</sequence>
<dbReference type="EMBL" id="WHWC01000003">
    <property type="protein sequence ID" value="KAG8386335.1"/>
    <property type="molecule type" value="Genomic_DNA"/>
</dbReference>
<proteinExistence type="inferred from homology"/>
<evidence type="ECO:0000256" key="5">
    <source>
        <dbReference type="ARBA" id="ARBA00023136"/>
    </source>
</evidence>
<evidence type="ECO:0000256" key="4">
    <source>
        <dbReference type="ARBA" id="ARBA00022989"/>
    </source>
</evidence>
<feature type="transmembrane region" description="Helical" evidence="6">
    <location>
        <begin position="446"/>
        <end position="464"/>
    </location>
</feature>
<dbReference type="GO" id="GO:1990961">
    <property type="term" value="P:xenobiotic detoxification by transmembrane export across the plasma membrane"/>
    <property type="evidence" value="ECO:0007669"/>
    <property type="project" value="InterPro"/>
</dbReference>
<organism evidence="7 8">
    <name type="scientific">Buddleja alternifolia</name>
    <dbReference type="NCBI Taxonomy" id="168488"/>
    <lineage>
        <taxon>Eukaryota</taxon>
        <taxon>Viridiplantae</taxon>
        <taxon>Streptophyta</taxon>
        <taxon>Embryophyta</taxon>
        <taxon>Tracheophyta</taxon>
        <taxon>Spermatophyta</taxon>
        <taxon>Magnoliopsida</taxon>
        <taxon>eudicotyledons</taxon>
        <taxon>Gunneridae</taxon>
        <taxon>Pentapetalae</taxon>
        <taxon>asterids</taxon>
        <taxon>lamiids</taxon>
        <taxon>Lamiales</taxon>
        <taxon>Scrophulariaceae</taxon>
        <taxon>Buddlejeae</taxon>
        <taxon>Buddleja</taxon>
    </lineage>
</organism>
<gene>
    <name evidence="7" type="ORF">BUALT_Bualt03G0138200</name>
</gene>
<dbReference type="Proteomes" id="UP000826271">
    <property type="component" value="Unassembled WGS sequence"/>
</dbReference>
<keyword evidence="5 6" id="KW-0472">Membrane</keyword>
<dbReference type="GO" id="GO:0042910">
    <property type="term" value="F:xenobiotic transmembrane transporter activity"/>
    <property type="evidence" value="ECO:0007669"/>
    <property type="project" value="InterPro"/>
</dbReference>
<protein>
    <recommendedName>
        <fullName evidence="6">Protein DETOXIFICATION</fullName>
    </recommendedName>
    <alternativeName>
        <fullName evidence="6">Multidrug and toxic compound extrusion protein</fullName>
    </alternativeName>
</protein>
<feature type="transmembrane region" description="Helical" evidence="6">
    <location>
        <begin position="189"/>
        <end position="216"/>
    </location>
</feature>
<dbReference type="Pfam" id="PF01554">
    <property type="entry name" value="MatE"/>
    <property type="match status" value="2"/>
</dbReference>
<evidence type="ECO:0000256" key="6">
    <source>
        <dbReference type="RuleBase" id="RU004914"/>
    </source>
</evidence>
<keyword evidence="8" id="KW-1185">Reference proteome</keyword>
<dbReference type="GO" id="GO:0016020">
    <property type="term" value="C:membrane"/>
    <property type="evidence" value="ECO:0007669"/>
    <property type="project" value="UniProtKB-SubCell"/>
</dbReference>
<comment type="similarity">
    <text evidence="2 6">Belongs to the multi antimicrobial extrusion (MATE) (TC 2.A.66.1) family.</text>
</comment>
<comment type="subcellular location">
    <subcellularLocation>
        <location evidence="1">Membrane</location>
        <topology evidence="1">Multi-pass membrane protein</topology>
    </subcellularLocation>
</comment>
<feature type="transmembrane region" description="Helical" evidence="6">
    <location>
        <begin position="222"/>
        <end position="242"/>
    </location>
</feature>
<feature type="transmembrane region" description="Helical" evidence="6">
    <location>
        <begin position="415"/>
        <end position="440"/>
    </location>
</feature>